<dbReference type="EC" id="5.6.2.4" evidence="5"/>
<dbReference type="GO" id="GO:0005694">
    <property type="term" value="C:chromosome"/>
    <property type="evidence" value="ECO:0007669"/>
    <property type="project" value="TreeGrafter"/>
</dbReference>
<dbReference type="Pfam" id="PF12013">
    <property type="entry name" value="OrsD"/>
    <property type="match status" value="1"/>
</dbReference>
<name>A0A9P3FJQ7_9PEZI</name>
<dbReference type="PROSITE" id="PS51194">
    <property type="entry name" value="HELICASE_CTER"/>
    <property type="match status" value="1"/>
</dbReference>
<dbReference type="Gene3D" id="3.40.50.300">
    <property type="entry name" value="P-loop containing nucleotide triphosphate hydrolases"/>
    <property type="match status" value="2"/>
</dbReference>
<dbReference type="Pfam" id="PF00270">
    <property type="entry name" value="DEAD"/>
    <property type="match status" value="1"/>
</dbReference>
<dbReference type="RefSeq" id="XP_044660296.1">
    <property type="nucleotide sequence ID" value="XM_044804361.1"/>
</dbReference>
<dbReference type="GO" id="GO:0005524">
    <property type="term" value="F:ATP binding"/>
    <property type="evidence" value="ECO:0007669"/>
    <property type="project" value="UniProtKB-KW"/>
</dbReference>
<evidence type="ECO:0000256" key="3">
    <source>
        <dbReference type="ARBA" id="ARBA00022840"/>
    </source>
</evidence>
<evidence type="ECO:0000313" key="10">
    <source>
        <dbReference type="Proteomes" id="UP000825890"/>
    </source>
</evidence>
<dbReference type="InterPro" id="IPR014001">
    <property type="entry name" value="Helicase_ATP-bd"/>
</dbReference>
<evidence type="ECO:0000256" key="6">
    <source>
        <dbReference type="SAM" id="MobiDB-lite"/>
    </source>
</evidence>
<dbReference type="GO" id="GO:0003676">
    <property type="term" value="F:nucleic acid binding"/>
    <property type="evidence" value="ECO:0007669"/>
    <property type="project" value="InterPro"/>
</dbReference>
<feature type="region of interest" description="Disordered" evidence="6">
    <location>
        <begin position="122"/>
        <end position="141"/>
    </location>
</feature>
<dbReference type="EMBL" id="BOLY01000006">
    <property type="protein sequence ID" value="GIZ45809.1"/>
    <property type="molecule type" value="Genomic_DNA"/>
</dbReference>
<gene>
    <name evidence="9" type="ORF">CKM354_000896000</name>
</gene>
<feature type="compositionally biased region" description="Acidic residues" evidence="6">
    <location>
        <begin position="757"/>
        <end position="775"/>
    </location>
</feature>
<dbReference type="GO" id="GO:0000724">
    <property type="term" value="P:double-strand break repair via homologous recombination"/>
    <property type="evidence" value="ECO:0007669"/>
    <property type="project" value="TreeGrafter"/>
</dbReference>
<dbReference type="GO" id="GO:0005737">
    <property type="term" value="C:cytoplasm"/>
    <property type="evidence" value="ECO:0007669"/>
    <property type="project" value="TreeGrafter"/>
</dbReference>
<dbReference type="Proteomes" id="UP000825890">
    <property type="component" value="Unassembled WGS sequence"/>
</dbReference>
<dbReference type="InterPro" id="IPR001650">
    <property type="entry name" value="Helicase_C-like"/>
</dbReference>
<feature type="domain" description="Helicase C-terminal" evidence="8">
    <location>
        <begin position="1180"/>
        <end position="1321"/>
    </location>
</feature>
<feature type="region of interest" description="Disordered" evidence="6">
    <location>
        <begin position="750"/>
        <end position="814"/>
    </location>
</feature>
<sequence>METFIEVFAHLPEYGVVICKPCGFAIIPHEFAGHLRRAHRQWDREMQQRVHEVFAGLSDVAQAPEEVTYPEAGARPIEWLPVYTDGFRCRGVDAAGQPCPYMCRGAKTAHIAAHCRQAHAWSSNQARGRSRNGRGGPPTDRIWEEGQHCQRFFKFRGWQRYFVVSHAVEAPASDAMRALLGQIQERREELRKESTIPAENARSVADPWLDFTGWSAHLAGFTSEELLATIRPAEGEEGDEDEPVPPAEEDGEMVGLAEACHATRRLIRQAFRVCRPAVVGRAALEHINRRECGADDNERPFYAEQQVKTIRKYSGHWVQILRYIWRTHARDRRPPYVLLEGQHQALARVQSGAVAVIESEGDAQKARAKRQLVRRSLQFWLSMFDHPLKDSEFQSAIVSGLAVLGLNSEKGGWVPAINYTPILSGIIAPLRAMVVYHAHGQRVSAIRARTAGGSSVVAAQMAAPAVLEGVQPYAQRCMTLTQYGGRPTPLDRIFHQKTYGMKIRYTTKAPGQVLWEGARITVGKARFTIDMVRAVVHGLNESVRRRLVHQLMWFPADGVVRARDWRPVQMPDVDVASLYDDASEMSPRWCFIDDHRNTWSVPGERWMWERLADEHPGQLIESSGGGRVVWKQSGVEAYFRQVRQFKEELMALVHFSGGAPARATELSSIRHRNGEQSRGQRGVFIQDGMVAFVTNYHKGYSASKRVKIVHRYVPTEVGEVVVYFLWLIEPFVQQLREAVRDQFERGAHVWEPKPEEQWADGEVDDEGDEGDDGVEEGVRRGPAEHSDDEDDEDDEWLADVPPSQDERAPLNTDGFWDTDRVRRVMYRETESRIGVRIGVAVWRNAYPAIQRELCRNSSVRDTLDRIYDGSPQRSAIGAVIEQMRNVQATQSGHSPEMEEMIYGLLMTESPFITMSEREQFRQVSVNWHRILQFPSAEAQHQGVADVGARIQQEQEQVDAARTRRIRSVDVAGELARMYGPDAAFRGVQRPALDAIVAGTPYVVAVMRTGGGKSMLFMLPAAGSPQWLTVVVVPVVSLRQDLHERCSAAGIRCSEWNGERPPYDSQIVFVTPESAVSVAFGQFLAMKRANGQLERIVIDECHTVLESTADWRPKVLELREMTGYGVQVLFLTATLPPSEESMFLHAIGVEEQDVRMIRDVTGRPNIAYSVVQYAREEEDGAVRELVERKKEQYPEGQIVVYCRRVEQAKRLAGVLGCSVYHRGVGDAAAKKTILRRLTGETERVFTATNALGLGVDAPRIRVVIHVGVREQIKQYAQESGRAGRDGRPSEAIMLQGTSVDERTGQEKEEQGWGTDAAMKAFIRGEQCRRVPLDRHMDGRVDRSACQVDEERCDVCRGLPRGRKRRRIAVPRPEGEREHVGDVAVEQRETDREQEEEQGRIRRRREVEREAQARAFAFVEQRQRHRRQMEHVSVESIASTLQQWTGRCSICFVRGEADGGHSWQQCPWDMRDAVQRAYDIVSKIRFDAHTGCFGCHVPQAVCHQWQDISHGGRRRFRRVRQRSCQFPGVVRPAVAAMLVVGGERMVSWMEEEAQKVGIVADDESDER</sequence>
<feature type="compositionally biased region" description="Acidic residues" evidence="6">
    <location>
        <begin position="786"/>
        <end position="797"/>
    </location>
</feature>
<dbReference type="Pfam" id="PF00271">
    <property type="entry name" value="Helicase_C"/>
    <property type="match status" value="1"/>
</dbReference>
<dbReference type="PROSITE" id="PS51192">
    <property type="entry name" value="HELICASE_ATP_BIND_1"/>
    <property type="match status" value="1"/>
</dbReference>
<feature type="region of interest" description="Disordered" evidence="6">
    <location>
        <begin position="1365"/>
        <end position="1402"/>
    </location>
</feature>
<dbReference type="InterPro" id="IPR027417">
    <property type="entry name" value="P-loop_NTPase"/>
</dbReference>
<dbReference type="GO" id="GO:0043138">
    <property type="term" value="F:3'-5' DNA helicase activity"/>
    <property type="evidence" value="ECO:0007669"/>
    <property type="project" value="UniProtKB-EC"/>
</dbReference>
<feature type="domain" description="Helicase ATP-binding" evidence="7">
    <location>
        <begin position="993"/>
        <end position="1152"/>
    </location>
</feature>
<evidence type="ECO:0000256" key="5">
    <source>
        <dbReference type="ARBA" id="ARBA00034808"/>
    </source>
</evidence>
<evidence type="ECO:0000256" key="1">
    <source>
        <dbReference type="ARBA" id="ARBA00005446"/>
    </source>
</evidence>
<organism evidence="9 10">
    <name type="scientific">Cercospora kikuchii</name>
    <dbReference type="NCBI Taxonomy" id="84275"/>
    <lineage>
        <taxon>Eukaryota</taxon>
        <taxon>Fungi</taxon>
        <taxon>Dikarya</taxon>
        <taxon>Ascomycota</taxon>
        <taxon>Pezizomycotina</taxon>
        <taxon>Dothideomycetes</taxon>
        <taxon>Dothideomycetidae</taxon>
        <taxon>Mycosphaerellales</taxon>
        <taxon>Mycosphaerellaceae</taxon>
        <taxon>Cercospora</taxon>
    </lineage>
</organism>
<protein>
    <recommendedName>
        <fullName evidence="5">DNA 3'-5' helicase</fullName>
        <ecNumber evidence="5">5.6.2.4</ecNumber>
    </recommendedName>
</protein>
<evidence type="ECO:0000259" key="7">
    <source>
        <dbReference type="PROSITE" id="PS51192"/>
    </source>
</evidence>
<comment type="caution">
    <text evidence="9">The sequence shown here is derived from an EMBL/GenBank/DDBJ whole genome shotgun (WGS) entry which is preliminary data.</text>
</comment>
<dbReference type="SMART" id="SM00487">
    <property type="entry name" value="DEXDc"/>
    <property type="match status" value="1"/>
</dbReference>
<dbReference type="InterPro" id="IPR011545">
    <property type="entry name" value="DEAD/DEAH_box_helicase_dom"/>
</dbReference>
<reference evidence="9 10" key="1">
    <citation type="submission" date="2021-01" db="EMBL/GenBank/DDBJ databases">
        <title>Cercospora kikuchii MAFF 305040 whole genome shotgun sequence.</title>
        <authorList>
            <person name="Kashiwa T."/>
            <person name="Suzuki T."/>
        </authorList>
    </citation>
    <scope>NUCLEOTIDE SEQUENCE [LARGE SCALE GENOMIC DNA]</scope>
    <source>
        <strain evidence="9 10">MAFF 305040</strain>
    </source>
</reference>
<dbReference type="OrthoDB" id="2608216at2759"/>
<feature type="compositionally biased region" description="Basic and acidic residues" evidence="6">
    <location>
        <begin position="1371"/>
        <end position="1402"/>
    </location>
</feature>
<dbReference type="GeneID" id="68294535"/>
<dbReference type="GO" id="GO:0009378">
    <property type="term" value="F:four-way junction helicase activity"/>
    <property type="evidence" value="ECO:0007669"/>
    <property type="project" value="TreeGrafter"/>
</dbReference>
<comment type="catalytic activity">
    <reaction evidence="4">
        <text>Couples ATP hydrolysis with the unwinding of duplex DNA by translocating in the 3'-5' direction.</text>
        <dbReference type="EC" id="5.6.2.4"/>
    </reaction>
</comment>
<proteinExistence type="inferred from homology"/>
<dbReference type="SMART" id="SM00490">
    <property type="entry name" value="HELICc"/>
    <property type="match status" value="1"/>
</dbReference>
<evidence type="ECO:0000256" key="2">
    <source>
        <dbReference type="ARBA" id="ARBA00022741"/>
    </source>
</evidence>
<feature type="compositionally biased region" description="Basic and acidic residues" evidence="6">
    <location>
        <begin position="776"/>
        <end position="785"/>
    </location>
</feature>
<dbReference type="PANTHER" id="PTHR13710:SF154">
    <property type="entry name" value="RECQ HELICASE, PUTATIVE (AFU_ORTHOLOGUE AFUA_6G14720)-RELATED"/>
    <property type="match status" value="1"/>
</dbReference>
<keyword evidence="10" id="KW-1185">Reference proteome</keyword>
<dbReference type="PANTHER" id="PTHR13710">
    <property type="entry name" value="DNA HELICASE RECQ FAMILY MEMBER"/>
    <property type="match status" value="1"/>
</dbReference>
<evidence type="ECO:0000256" key="4">
    <source>
        <dbReference type="ARBA" id="ARBA00034617"/>
    </source>
</evidence>
<keyword evidence="2" id="KW-0547">Nucleotide-binding</keyword>
<keyword evidence="3" id="KW-0067">ATP-binding</keyword>
<comment type="similarity">
    <text evidence="1">Belongs to the helicase family. RecQ subfamily.</text>
</comment>
<dbReference type="SUPFAM" id="SSF52540">
    <property type="entry name" value="P-loop containing nucleoside triphosphate hydrolases"/>
    <property type="match status" value="1"/>
</dbReference>
<accession>A0A9P3FJQ7</accession>
<evidence type="ECO:0000313" key="9">
    <source>
        <dbReference type="EMBL" id="GIZ45809.1"/>
    </source>
</evidence>
<dbReference type="InterPro" id="IPR022698">
    <property type="entry name" value="OrsD"/>
</dbReference>
<evidence type="ECO:0000259" key="8">
    <source>
        <dbReference type="PROSITE" id="PS51194"/>
    </source>
</evidence>